<proteinExistence type="predicted"/>
<dbReference type="PROSITE" id="PS51186">
    <property type="entry name" value="GNAT"/>
    <property type="match status" value="1"/>
</dbReference>
<dbReference type="SUPFAM" id="SSF55729">
    <property type="entry name" value="Acyl-CoA N-acyltransferases (Nat)"/>
    <property type="match status" value="1"/>
</dbReference>
<name>A0ABR2DPH2_9ROSI</name>
<dbReference type="CDD" id="cd04301">
    <property type="entry name" value="NAT_SF"/>
    <property type="match status" value="1"/>
</dbReference>
<evidence type="ECO:0000259" key="1">
    <source>
        <dbReference type="PROSITE" id="PS51186"/>
    </source>
</evidence>
<evidence type="ECO:0000313" key="2">
    <source>
        <dbReference type="EMBL" id="KAK8543174.1"/>
    </source>
</evidence>
<dbReference type="Gene3D" id="3.40.630.30">
    <property type="match status" value="1"/>
</dbReference>
<dbReference type="PANTHER" id="PTHR47426">
    <property type="entry name" value="ACYL-COA N-ACYLTRANSFERASES (NAT) SUPERFAMILY PROTEIN"/>
    <property type="match status" value="1"/>
</dbReference>
<accession>A0ABR2DPH2</accession>
<dbReference type="InterPro" id="IPR000182">
    <property type="entry name" value="GNAT_dom"/>
</dbReference>
<comment type="caution">
    <text evidence="2">The sequence shown here is derived from an EMBL/GenBank/DDBJ whole genome shotgun (WGS) entry which is preliminary data.</text>
</comment>
<reference evidence="2 3" key="1">
    <citation type="journal article" date="2024" name="G3 (Bethesda)">
        <title>Genome assembly of Hibiscus sabdariffa L. provides insights into metabolisms of medicinal natural products.</title>
        <authorList>
            <person name="Kim T."/>
        </authorList>
    </citation>
    <scope>NUCLEOTIDE SEQUENCE [LARGE SCALE GENOMIC DNA]</scope>
    <source>
        <strain evidence="2">TK-2024</strain>
        <tissue evidence="2">Old leaves</tissue>
    </source>
</reference>
<organism evidence="2 3">
    <name type="scientific">Hibiscus sabdariffa</name>
    <name type="common">roselle</name>
    <dbReference type="NCBI Taxonomy" id="183260"/>
    <lineage>
        <taxon>Eukaryota</taxon>
        <taxon>Viridiplantae</taxon>
        <taxon>Streptophyta</taxon>
        <taxon>Embryophyta</taxon>
        <taxon>Tracheophyta</taxon>
        <taxon>Spermatophyta</taxon>
        <taxon>Magnoliopsida</taxon>
        <taxon>eudicotyledons</taxon>
        <taxon>Gunneridae</taxon>
        <taxon>Pentapetalae</taxon>
        <taxon>rosids</taxon>
        <taxon>malvids</taxon>
        <taxon>Malvales</taxon>
        <taxon>Malvaceae</taxon>
        <taxon>Malvoideae</taxon>
        <taxon>Hibiscus</taxon>
    </lineage>
</organism>
<dbReference type="InterPro" id="IPR016181">
    <property type="entry name" value="Acyl_CoA_acyltransferase"/>
</dbReference>
<dbReference type="PANTHER" id="PTHR47426:SF3">
    <property type="entry name" value="GCN5-RELATED N-ACETYLTRANSFERASE 6, CHLOROPLASTIC"/>
    <property type="match status" value="1"/>
</dbReference>
<protein>
    <recommendedName>
        <fullName evidence="1">N-acetyltransferase domain-containing protein</fullName>
    </recommendedName>
</protein>
<evidence type="ECO:0000313" key="3">
    <source>
        <dbReference type="Proteomes" id="UP001472677"/>
    </source>
</evidence>
<dbReference type="Proteomes" id="UP001472677">
    <property type="component" value="Unassembled WGS sequence"/>
</dbReference>
<gene>
    <name evidence="2" type="ORF">V6N12_015738</name>
</gene>
<sequence length="300" mass="34744">MSTISATTISSMHTIPIPRTSFLTFSINGSRPRHTCHGMLSLAPTLKLNTNSFGKMRKEDLVQLRLRTSPITRSQNGADFRFDRLQPSDDEVNRVRSLDFGEFMARETILDEELWTAACIREEAHWEDKPPERFIENLKREFAEDEYDALKKRCKGQHAETNKCIVGIRKVEQNAIRSVVGTLDYTVRNYLQGESETSPMFRERPETGRFPIMKRARPEKYGYVSNLCVLKSARRQRIGSNMMRFAIEVALLSGLKSVFVHVHRYNEAALNLYRKLGFEVVEEANSLLEEEQMYLLHYRA</sequence>
<feature type="domain" description="N-acetyltransferase" evidence="1">
    <location>
        <begin position="118"/>
        <end position="300"/>
    </location>
</feature>
<dbReference type="Pfam" id="PF00583">
    <property type="entry name" value="Acetyltransf_1"/>
    <property type="match status" value="1"/>
</dbReference>
<dbReference type="EMBL" id="JBBPBM010000024">
    <property type="protein sequence ID" value="KAK8543174.1"/>
    <property type="molecule type" value="Genomic_DNA"/>
</dbReference>
<keyword evidence="3" id="KW-1185">Reference proteome</keyword>